<organism evidence="1 2">
    <name type="scientific">Brachionus plicatilis</name>
    <name type="common">Marine rotifer</name>
    <name type="synonym">Brachionus muelleri</name>
    <dbReference type="NCBI Taxonomy" id="10195"/>
    <lineage>
        <taxon>Eukaryota</taxon>
        <taxon>Metazoa</taxon>
        <taxon>Spiralia</taxon>
        <taxon>Gnathifera</taxon>
        <taxon>Rotifera</taxon>
        <taxon>Eurotatoria</taxon>
        <taxon>Monogononta</taxon>
        <taxon>Pseudotrocha</taxon>
        <taxon>Ploima</taxon>
        <taxon>Brachionidae</taxon>
        <taxon>Brachionus</taxon>
    </lineage>
</organism>
<protein>
    <submittedName>
        <fullName evidence="1">Uncharacterized protein</fullName>
    </submittedName>
</protein>
<evidence type="ECO:0000313" key="1">
    <source>
        <dbReference type="EMBL" id="RNA23545.1"/>
    </source>
</evidence>
<name>A0A3M7RJP3_BRAPC</name>
<comment type="caution">
    <text evidence="1">The sequence shown here is derived from an EMBL/GenBank/DDBJ whole genome shotgun (WGS) entry which is preliminary data.</text>
</comment>
<keyword evidence="2" id="KW-1185">Reference proteome</keyword>
<dbReference type="EMBL" id="REGN01003264">
    <property type="protein sequence ID" value="RNA23545.1"/>
    <property type="molecule type" value="Genomic_DNA"/>
</dbReference>
<dbReference type="Proteomes" id="UP000276133">
    <property type="component" value="Unassembled WGS sequence"/>
</dbReference>
<proteinExistence type="predicted"/>
<evidence type="ECO:0000313" key="2">
    <source>
        <dbReference type="Proteomes" id="UP000276133"/>
    </source>
</evidence>
<sequence length="100" mass="12243">MEQQNQQKLRFFQNTILNADLYSNYPHILSLILFLRQFQGLLIHLFLCIQIKTTRNLNLKEEKFTIYKILKFQIYKFFIIFEFNKSKILSGQYLNIQKLF</sequence>
<dbReference type="AlphaFoldDB" id="A0A3M7RJP3"/>
<reference evidence="1 2" key="1">
    <citation type="journal article" date="2018" name="Sci. Rep.">
        <title>Genomic signatures of local adaptation to the degree of environmental predictability in rotifers.</title>
        <authorList>
            <person name="Franch-Gras L."/>
            <person name="Hahn C."/>
            <person name="Garcia-Roger E.M."/>
            <person name="Carmona M.J."/>
            <person name="Serra M."/>
            <person name="Gomez A."/>
        </authorList>
    </citation>
    <scope>NUCLEOTIDE SEQUENCE [LARGE SCALE GENOMIC DNA]</scope>
    <source>
        <strain evidence="1">HYR1</strain>
    </source>
</reference>
<gene>
    <name evidence="1" type="ORF">BpHYR1_030786</name>
</gene>
<accession>A0A3M7RJP3</accession>